<protein>
    <submittedName>
        <fullName evidence="3">Uncharacterized protein</fullName>
    </submittedName>
</protein>
<evidence type="ECO:0000313" key="2">
    <source>
        <dbReference type="EMBL" id="CAA0381388.1"/>
    </source>
</evidence>
<dbReference type="GeneID" id="819670"/>
<dbReference type="Araport" id="AT3G05080"/>
<evidence type="ECO:0000313" key="5">
    <source>
        <dbReference type="Proteomes" id="UP000434276"/>
    </source>
</evidence>
<gene>
    <name evidence="1" type="ordered locus">At3g05080</name>
    <name evidence="3" type="ORF">AN1_LOCUS11806</name>
    <name evidence="2" type="ORF">C24_LOCUS11641</name>
</gene>
<dbReference type="ExpressionAtlas" id="A0A654F9H9">
    <property type="expression patterns" value="differential"/>
</dbReference>
<evidence type="ECO:0000313" key="3">
    <source>
        <dbReference type="EMBL" id="VYS56352.1"/>
    </source>
</evidence>
<dbReference type="KEGG" id="ath:AT3G05080"/>
<dbReference type="OrthoDB" id="1030093at2759"/>
<reference evidence="3 4" key="1">
    <citation type="submission" date="2019-11" db="EMBL/GenBank/DDBJ databases">
        <authorList>
            <person name="Jiao W.-B."/>
            <person name="Schneeberger K."/>
        </authorList>
    </citation>
    <scope>NUCLEOTIDE SEQUENCE [LARGE SCALE GENOMIC DNA]</scope>
    <source>
        <strain evidence="4">cv. An-1</strain>
        <strain evidence="5">cv. C24</strain>
    </source>
</reference>
<sequence length="35" mass="4068">MYKFSKAFDTISPKYLGPLLVPTSHESKLQRREAK</sequence>
<dbReference type="EMBL" id="CACRSJ010000106">
    <property type="protein sequence ID" value="VYS56352.1"/>
    <property type="molecule type" value="Genomic_DNA"/>
</dbReference>
<organism evidence="3 4">
    <name type="scientific">Arabidopsis thaliana</name>
    <name type="common">Mouse-ear cress</name>
    <dbReference type="NCBI Taxonomy" id="3702"/>
    <lineage>
        <taxon>Eukaryota</taxon>
        <taxon>Viridiplantae</taxon>
        <taxon>Streptophyta</taxon>
        <taxon>Embryophyta</taxon>
        <taxon>Tracheophyta</taxon>
        <taxon>Spermatophyta</taxon>
        <taxon>Magnoliopsida</taxon>
        <taxon>eudicotyledons</taxon>
        <taxon>Gunneridae</taxon>
        <taxon>Pentapetalae</taxon>
        <taxon>rosids</taxon>
        <taxon>malvids</taxon>
        <taxon>Brassicales</taxon>
        <taxon>Brassicaceae</taxon>
        <taxon>Camelineae</taxon>
        <taxon>Arabidopsis</taxon>
    </lineage>
</organism>
<proteinExistence type="predicted"/>
<name>A0A654F9H9_ARATH</name>
<dbReference type="Proteomes" id="UP000426265">
    <property type="component" value="Unassembled WGS sequence"/>
</dbReference>
<evidence type="ECO:0000313" key="4">
    <source>
        <dbReference type="Proteomes" id="UP000426265"/>
    </source>
</evidence>
<dbReference type="AlphaFoldDB" id="A0A654F9H9"/>
<dbReference type="EMBL" id="CACSHJ010000089">
    <property type="protein sequence ID" value="CAA0381388.1"/>
    <property type="molecule type" value="Genomic_DNA"/>
</dbReference>
<accession>A0A654F9H9</accession>
<evidence type="ECO:0000313" key="1">
    <source>
        <dbReference type="Araport" id="AT3G05080"/>
    </source>
</evidence>
<dbReference type="Proteomes" id="UP000434276">
    <property type="component" value="Unassembled WGS sequence"/>
</dbReference>